<gene>
    <name evidence="1" type="ORF">DFH08DRAFT_709284</name>
</gene>
<accession>A0AAD7EKH6</accession>
<organism evidence="1 2">
    <name type="scientific">Mycena albidolilacea</name>
    <dbReference type="NCBI Taxonomy" id="1033008"/>
    <lineage>
        <taxon>Eukaryota</taxon>
        <taxon>Fungi</taxon>
        <taxon>Dikarya</taxon>
        <taxon>Basidiomycota</taxon>
        <taxon>Agaricomycotina</taxon>
        <taxon>Agaricomycetes</taxon>
        <taxon>Agaricomycetidae</taxon>
        <taxon>Agaricales</taxon>
        <taxon>Marasmiineae</taxon>
        <taxon>Mycenaceae</taxon>
        <taxon>Mycena</taxon>
    </lineage>
</organism>
<protein>
    <submittedName>
        <fullName evidence="1">Uncharacterized protein</fullName>
    </submittedName>
</protein>
<dbReference type="EMBL" id="JARIHO010000038">
    <property type="protein sequence ID" value="KAJ7328893.1"/>
    <property type="molecule type" value="Genomic_DNA"/>
</dbReference>
<dbReference type="Proteomes" id="UP001218218">
    <property type="component" value="Unassembled WGS sequence"/>
</dbReference>
<proteinExistence type="predicted"/>
<name>A0AAD7EKH6_9AGAR</name>
<dbReference type="AlphaFoldDB" id="A0AAD7EKH6"/>
<comment type="caution">
    <text evidence="1">The sequence shown here is derived from an EMBL/GenBank/DDBJ whole genome shotgun (WGS) entry which is preliminary data.</text>
</comment>
<evidence type="ECO:0000313" key="2">
    <source>
        <dbReference type="Proteomes" id="UP001218218"/>
    </source>
</evidence>
<evidence type="ECO:0000313" key="1">
    <source>
        <dbReference type="EMBL" id="KAJ7328893.1"/>
    </source>
</evidence>
<sequence>MIINQAPHLHTCNGRSYYRWILALATNNSLHITYTPGHSDKVSLPAHLNYEADHYASPAQCQPCEILSTPIPTFFMDEDTFYSHDDSWIESNIMTYLHKSRSLSTSRALTSGYQLRLTLHLYNPRPPPEFLYTHTYLAYSVLVQLYTQSGQLPPADLLHSHKLLPSARCWTGCDAIEDAHHIFIHCR</sequence>
<keyword evidence="2" id="KW-1185">Reference proteome</keyword>
<reference evidence="1" key="1">
    <citation type="submission" date="2023-03" db="EMBL/GenBank/DDBJ databases">
        <title>Massive genome expansion in bonnet fungi (Mycena s.s.) driven by repeated elements and novel gene families across ecological guilds.</title>
        <authorList>
            <consortium name="Lawrence Berkeley National Laboratory"/>
            <person name="Harder C.B."/>
            <person name="Miyauchi S."/>
            <person name="Viragh M."/>
            <person name="Kuo A."/>
            <person name="Thoen E."/>
            <person name="Andreopoulos B."/>
            <person name="Lu D."/>
            <person name="Skrede I."/>
            <person name="Drula E."/>
            <person name="Henrissat B."/>
            <person name="Morin E."/>
            <person name="Kohler A."/>
            <person name="Barry K."/>
            <person name="LaButti K."/>
            <person name="Morin E."/>
            <person name="Salamov A."/>
            <person name="Lipzen A."/>
            <person name="Mereny Z."/>
            <person name="Hegedus B."/>
            <person name="Baldrian P."/>
            <person name="Stursova M."/>
            <person name="Weitz H."/>
            <person name="Taylor A."/>
            <person name="Grigoriev I.V."/>
            <person name="Nagy L.G."/>
            <person name="Martin F."/>
            <person name="Kauserud H."/>
        </authorList>
    </citation>
    <scope>NUCLEOTIDE SEQUENCE</scope>
    <source>
        <strain evidence="1">CBHHK002</strain>
    </source>
</reference>